<reference evidence="2 3" key="1">
    <citation type="journal article" date="2010" name="J. Bacteriol.">
        <title>Genome sequence of Fulvimarina pelagi HTCC2506T, a Mn(II)-oxidizing alphaproteobacterium possessing an aerobic anoxygenic photosynthetic gene cluster and Xanthorhodopsin.</title>
        <authorList>
            <person name="Kang I."/>
            <person name="Oh H.M."/>
            <person name="Lim S.I."/>
            <person name="Ferriera S."/>
            <person name="Giovannoni S.J."/>
            <person name="Cho J.C."/>
        </authorList>
    </citation>
    <scope>NUCLEOTIDE SEQUENCE [LARGE SCALE GENOMIC DNA]</scope>
    <source>
        <strain evidence="2 3">HTCC2506</strain>
    </source>
</reference>
<evidence type="ECO:0000313" key="3">
    <source>
        <dbReference type="Proteomes" id="UP000004310"/>
    </source>
</evidence>
<feature type="compositionally biased region" description="Basic and acidic residues" evidence="1">
    <location>
        <begin position="166"/>
        <end position="179"/>
    </location>
</feature>
<dbReference type="Proteomes" id="UP000004310">
    <property type="component" value="Unassembled WGS sequence"/>
</dbReference>
<feature type="region of interest" description="Disordered" evidence="1">
    <location>
        <begin position="166"/>
        <end position="199"/>
    </location>
</feature>
<protein>
    <recommendedName>
        <fullName evidence="4">Lipoprotein</fullName>
    </recommendedName>
</protein>
<dbReference type="RefSeq" id="WP_007068137.1">
    <property type="nucleotide sequence ID" value="NZ_DS022272.1"/>
</dbReference>
<evidence type="ECO:0008006" key="4">
    <source>
        <dbReference type="Google" id="ProtNLM"/>
    </source>
</evidence>
<keyword evidence="3" id="KW-1185">Reference proteome</keyword>
<name>Q0G3R7_9HYPH</name>
<dbReference type="eggNOG" id="ENOG50338NR">
    <property type="taxonomic scope" value="Bacteria"/>
</dbReference>
<dbReference type="STRING" id="217511.GCA_001463845_02880"/>
<gene>
    <name evidence="2" type="ORF">FP2506_15064</name>
</gene>
<comment type="caution">
    <text evidence="2">The sequence shown here is derived from an EMBL/GenBank/DDBJ whole genome shotgun (WGS) entry which is preliminary data.</text>
</comment>
<organism evidence="2 3">
    <name type="scientific">Fulvimarina pelagi HTCC2506</name>
    <dbReference type="NCBI Taxonomy" id="314231"/>
    <lineage>
        <taxon>Bacteria</taxon>
        <taxon>Pseudomonadati</taxon>
        <taxon>Pseudomonadota</taxon>
        <taxon>Alphaproteobacteria</taxon>
        <taxon>Hyphomicrobiales</taxon>
        <taxon>Aurantimonadaceae</taxon>
        <taxon>Fulvimarina</taxon>
    </lineage>
</organism>
<evidence type="ECO:0000313" key="2">
    <source>
        <dbReference type="EMBL" id="EAU41764.1"/>
    </source>
</evidence>
<accession>Q0G3R7</accession>
<dbReference type="AlphaFoldDB" id="Q0G3R7"/>
<proteinExistence type="predicted"/>
<dbReference type="EMBL" id="AATP01000002">
    <property type="protein sequence ID" value="EAU41764.1"/>
    <property type="molecule type" value="Genomic_DNA"/>
</dbReference>
<sequence length="225" mass="24682">MISIDARRILMKRTGQAVLFAGVAALSGCLGPTYGTGKSQGQMLFDDLNNIVALGGSSDAEPIAYTEREALRTPENTSVLPAPQQRTGPETARQRAARLQAAAYQGEGPVPASEMNRQKEGVTQDYLDRTRGSGYDFAKTQKYGEANVLRPDELARRSELYKQRMAERNAADRQTRKLLSEPPLDYRQPSAAAPVGEFGVDEATKERRLRGSQSLLSKVGEYLPF</sequence>
<evidence type="ECO:0000256" key="1">
    <source>
        <dbReference type="SAM" id="MobiDB-lite"/>
    </source>
</evidence>
<dbReference type="PROSITE" id="PS51257">
    <property type="entry name" value="PROKAR_LIPOPROTEIN"/>
    <property type="match status" value="1"/>
</dbReference>
<dbReference type="HOGENOM" id="CLU_083241_0_0_5"/>